<sequence length="65" mass="7264">MRVYKVGHKDGSVRLVRAAMKNQAVAHAAQSDYTVQVASQDDLIELTKKGVEVENLRSHQQMDLV</sequence>
<evidence type="ECO:0000313" key="1">
    <source>
        <dbReference type="EMBL" id="CAB4134617.1"/>
    </source>
</evidence>
<protein>
    <submittedName>
        <fullName evidence="1">Uncharacterized protein</fullName>
    </submittedName>
</protein>
<accession>A0A6J5LNP5</accession>
<organism evidence="1">
    <name type="scientific">uncultured Caudovirales phage</name>
    <dbReference type="NCBI Taxonomy" id="2100421"/>
    <lineage>
        <taxon>Viruses</taxon>
        <taxon>Duplodnaviria</taxon>
        <taxon>Heunggongvirae</taxon>
        <taxon>Uroviricota</taxon>
        <taxon>Caudoviricetes</taxon>
        <taxon>Peduoviridae</taxon>
        <taxon>Maltschvirus</taxon>
        <taxon>Maltschvirus maltsch</taxon>
    </lineage>
</organism>
<gene>
    <name evidence="1" type="ORF">UFOVP274_2</name>
</gene>
<dbReference type="EMBL" id="LR796296">
    <property type="protein sequence ID" value="CAB4134617.1"/>
    <property type="molecule type" value="Genomic_DNA"/>
</dbReference>
<reference evidence="1" key="1">
    <citation type="submission" date="2020-04" db="EMBL/GenBank/DDBJ databases">
        <authorList>
            <person name="Chiriac C."/>
            <person name="Salcher M."/>
            <person name="Ghai R."/>
            <person name="Kavagutti S V."/>
        </authorList>
    </citation>
    <scope>NUCLEOTIDE SEQUENCE</scope>
</reference>
<name>A0A6J5LNP5_9CAUD</name>
<proteinExistence type="predicted"/>